<dbReference type="RefSeq" id="WP_173085909.1">
    <property type="nucleotide sequence ID" value="NZ_BLTE01000014.1"/>
</dbReference>
<evidence type="ECO:0000256" key="1">
    <source>
        <dbReference type="SAM" id="Phobius"/>
    </source>
</evidence>
<protein>
    <recommendedName>
        <fullName evidence="4">PilZ domain-containing protein</fullName>
    </recommendedName>
</protein>
<proteinExistence type="predicted"/>
<reference evidence="2 3" key="1">
    <citation type="submission" date="2020-04" db="EMBL/GenBank/DDBJ databases">
        <authorList>
            <consortium name="Desulfovibrio sp. FSS-1 genome sequencing consortium"/>
            <person name="Shimoshige H."/>
            <person name="Kobayashi H."/>
            <person name="Maekawa T."/>
        </authorList>
    </citation>
    <scope>NUCLEOTIDE SEQUENCE [LARGE SCALE GENOMIC DNA]</scope>
    <source>
        <strain evidence="2 3">SIID29052-01</strain>
    </source>
</reference>
<organism evidence="2 3">
    <name type="scientific">Fundidesulfovibrio magnetotacticus</name>
    <dbReference type="NCBI Taxonomy" id="2730080"/>
    <lineage>
        <taxon>Bacteria</taxon>
        <taxon>Pseudomonadati</taxon>
        <taxon>Thermodesulfobacteriota</taxon>
        <taxon>Desulfovibrionia</taxon>
        <taxon>Desulfovibrionales</taxon>
        <taxon>Desulfovibrionaceae</taxon>
        <taxon>Fundidesulfovibrio</taxon>
    </lineage>
</organism>
<dbReference type="AlphaFoldDB" id="A0A6V8LZV6"/>
<keyword evidence="1" id="KW-0472">Membrane</keyword>
<sequence length="360" mass="40680">MNEGLGVLDIPRFDAALEDFFSRMFEDILAGRVTLESVLLVVAFFGAFAGLTTLAFVFSKQPKEVMLEKPITWITGYGQIMDLLDAAVAQRSKVRVSFHRDLGAARSSDGTLLEAGKDGLVLEMSSIRAINPAWVGRTLELSFRLRMPDNPKLLSTFSFIAEITGYEQLPDEVLLLKLSRPLRLELNQNRMHLRVEPPDKYVRTFRLWAEDHMPRRADLHDPDHWGEPTYSWTYGEENEVKLVNISGGGVRVEIAPAALRTVDNKITVNQHYYAQLTVAAPDFSGFATHYVTLRVLKCFDDCDSRSKLSLGMAFATVGVPNDPPLTGLRWRSVNRDFGVREIDDWAYELHLELYRNKGIA</sequence>
<evidence type="ECO:0000313" key="3">
    <source>
        <dbReference type="Proteomes" id="UP000494245"/>
    </source>
</evidence>
<dbReference type="Proteomes" id="UP000494245">
    <property type="component" value="Unassembled WGS sequence"/>
</dbReference>
<evidence type="ECO:0000313" key="2">
    <source>
        <dbReference type="EMBL" id="GFK95157.1"/>
    </source>
</evidence>
<comment type="caution">
    <text evidence="2">The sequence shown here is derived from an EMBL/GenBank/DDBJ whole genome shotgun (WGS) entry which is preliminary data.</text>
</comment>
<reference evidence="2 3" key="2">
    <citation type="submission" date="2020-05" db="EMBL/GenBank/DDBJ databases">
        <title>Draft genome sequence of Desulfovibrio sp. strainFSS-1.</title>
        <authorList>
            <person name="Shimoshige H."/>
            <person name="Kobayashi H."/>
            <person name="Maekawa T."/>
        </authorList>
    </citation>
    <scope>NUCLEOTIDE SEQUENCE [LARGE SCALE GENOMIC DNA]</scope>
    <source>
        <strain evidence="2 3">SIID29052-01</strain>
    </source>
</reference>
<accession>A0A6V8LZV6</accession>
<keyword evidence="3" id="KW-1185">Reference proteome</keyword>
<keyword evidence="1" id="KW-1133">Transmembrane helix</keyword>
<gene>
    <name evidence="2" type="ORF">NNJEOMEG_03015</name>
</gene>
<keyword evidence="1" id="KW-0812">Transmembrane</keyword>
<dbReference type="EMBL" id="BLTE01000014">
    <property type="protein sequence ID" value="GFK95157.1"/>
    <property type="molecule type" value="Genomic_DNA"/>
</dbReference>
<name>A0A6V8LZV6_9BACT</name>
<feature type="transmembrane region" description="Helical" evidence="1">
    <location>
        <begin position="38"/>
        <end position="59"/>
    </location>
</feature>
<evidence type="ECO:0008006" key="4">
    <source>
        <dbReference type="Google" id="ProtNLM"/>
    </source>
</evidence>